<feature type="compositionally biased region" description="Basic and acidic residues" evidence="14">
    <location>
        <begin position="622"/>
        <end position="632"/>
    </location>
</feature>
<keyword evidence="6" id="KW-0698">rRNA processing</keyword>
<feature type="domain" description="Helicase ATP-binding" evidence="15">
    <location>
        <begin position="204"/>
        <end position="392"/>
    </location>
</feature>
<evidence type="ECO:0000256" key="10">
    <source>
        <dbReference type="ARBA" id="ARBA00022840"/>
    </source>
</evidence>
<gene>
    <name evidence="17" type="ORF">CVT24_000501</name>
</gene>
<dbReference type="SMART" id="SM00487">
    <property type="entry name" value="DEXDc"/>
    <property type="match status" value="1"/>
</dbReference>
<comment type="function">
    <text evidence="12">ATP-dependent RNA helicase required for 60S ribosomal subunit synthesis. Involved in efficient pre-rRNA processing, predominantly at site A3, which is necessary for the normal formation of 25S and 5.8S rRNAs.</text>
</comment>
<dbReference type="CDD" id="cd18787">
    <property type="entry name" value="SF2_C_DEAD"/>
    <property type="match status" value="1"/>
</dbReference>
<feature type="compositionally biased region" description="Low complexity" evidence="14">
    <location>
        <begin position="132"/>
        <end position="148"/>
    </location>
</feature>
<evidence type="ECO:0000256" key="13">
    <source>
        <dbReference type="RuleBase" id="RU003844"/>
    </source>
</evidence>
<dbReference type="InterPro" id="IPR001650">
    <property type="entry name" value="Helicase_C-like"/>
</dbReference>
<dbReference type="PROSITE" id="PS51194">
    <property type="entry name" value="HELICASE_CTER"/>
    <property type="match status" value="1"/>
</dbReference>
<sequence length="1014" mass="111949">MSGDILDPTKQKKEKKSNKSKSKDKAEDVNDEVVVNGTTQENGEKKKKKKKKAAEDSNAMEVDEAAAGPSSSETSEKKKKKRKRDDANEDTTAPLADSDSKQDKKEKKKRKKEQAAEKSSPESSETTADAGTSSTSSPSSTPVSTPSPQEVSDFLAKHSITIHTPPGKPAVTPIVKFTQLDIPSELRFAFATFKEPSPIQACTWPPALDGSDVVGIAETGSGKTLAFGLPAMCRLIKNPIKPSKATNSTVSMLVVAPTRELAIQTHETLSMLGKPFKIASVAVFGGVPKEPQVKMLQNANKGKDGMTTRIIVGTPGRILDLMEAGACDLSGVDYLVLDEADRMLDKGFENDIRRIISNTKPAAERQTMMFSATWPEAVRRLASTFQQNPVRVTVGSDDLTANSRVEQVVEVFDDSRSKDQRLLNVLKSLSHKKTTNNGAAEARILIFALYKKEASRVEQMLRRQGYAVGAIHGDMNQNARMEALENFKNGTTGLLVATDVAARGLDIPNVGAVVNYTFPLTIEDYIHRIGRTGRGGKSGKSITFFTGDAHEKALAGEFARVLREGGFDYEALKKFPMTIKKKEHGAYGAFYRDDIPVPKGPTKIVFDYSAGQTFNRVVKPRGSVEGEDKAPSDTEPDDTSILDENEGSIIASLISQLRVGMDLSKVTFPTFVLEPRSMLERITDFMSHPDLIFGAEGFDDPEERFIRVLQYYLAGWHIKPKGVKKPYNPVLGEFFRCRYDYANGTQGFYIAEQVSHHPPISAFFYISPANHVSIIGELRPKSKFLGNSVSTTMEGENRVTLLGKPEDGEYVITMPNMYARGILFGKMVLELGDTCIAKNEKHGLYCDLDFKTKGFFSGTYNALSGRIRKGSTEIGEVSGRWSHIMDFKNTKTNQKRVLFDAVKDGQNICPKWVLPESEQEPNESRRLWHKLTDAIVAKDMEAATVAKTAVEDAQREQRRRLEENLQVHVPKFFEKVNGQWVPKIKVPKDPQEATAAVQQWIFPLKAPDTAANGL</sequence>
<keyword evidence="5" id="KW-0690">Ribosome biogenesis</keyword>
<comment type="subcellular location">
    <subcellularLocation>
        <location evidence="1">Nucleus</location>
        <location evidence="1">Nucleolus</location>
    </subcellularLocation>
</comment>
<feature type="compositionally biased region" description="Polar residues" evidence="14">
    <location>
        <begin position="121"/>
        <end position="131"/>
    </location>
</feature>
<dbReference type="InParanoid" id="A0A409VE14"/>
<evidence type="ECO:0000313" key="17">
    <source>
        <dbReference type="EMBL" id="PPQ62807.1"/>
    </source>
</evidence>
<dbReference type="InterPro" id="IPR027417">
    <property type="entry name" value="P-loop_NTPase"/>
</dbReference>
<dbReference type="GO" id="GO:0016787">
    <property type="term" value="F:hydrolase activity"/>
    <property type="evidence" value="ECO:0007669"/>
    <property type="project" value="UniProtKB-KW"/>
</dbReference>
<dbReference type="EC" id="3.6.4.13" evidence="4"/>
<evidence type="ECO:0000259" key="15">
    <source>
        <dbReference type="PROSITE" id="PS51192"/>
    </source>
</evidence>
<keyword evidence="18" id="KW-1185">Reference proteome</keyword>
<keyword evidence="8" id="KW-0378">Hydrolase</keyword>
<dbReference type="Proteomes" id="UP000284842">
    <property type="component" value="Unassembled WGS sequence"/>
</dbReference>
<evidence type="ECO:0000256" key="7">
    <source>
        <dbReference type="ARBA" id="ARBA00022741"/>
    </source>
</evidence>
<dbReference type="InterPro" id="IPR000648">
    <property type="entry name" value="Oxysterol-bd"/>
</dbReference>
<dbReference type="InterPro" id="IPR044742">
    <property type="entry name" value="DEAD/DEAH_RhlB"/>
</dbReference>
<evidence type="ECO:0000256" key="9">
    <source>
        <dbReference type="ARBA" id="ARBA00022806"/>
    </source>
</evidence>
<evidence type="ECO:0000256" key="11">
    <source>
        <dbReference type="ARBA" id="ARBA00023242"/>
    </source>
</evidence>
<comment type="caution">
    <text evidence="17">The sequence shown here is derived from an EMBL/GenBank/DDBJ whole genome shotgun (WGS) entry which is preliminary data.</text>
</comment>
<dbReference type="InterPro" id="IPR037239">
    <property type="entry name" value="OSBP_sf"/>
</dbReference>
<dbReference type="InterPro" id="IPR000629">
    <property type="entry name" value="RNA-helicase_DEAD-box_CS"/>
</dbReference>
<dbReference type="GO" id="GO:0005524">
    <property type="term" value="F:ATP binding"/>
    <property type="evidence" value="ECO:0007669"/>
    <property type="project" value="UniProtKB-KW"/>
</dbReference>
<evidence type="ECO:0000256" key="12">
    <source>
        <dbReference type="ARBA" id="ARBA00037449"/>
    </source>
</evidence>
<dbReference type="GO" id="GO:0003676">
    <property type="term" value="F:nucleic acid binding"/>
    <property type="evidence" value="ECO:0007669"/>
    <property type="project" value="InterPro"/>
</dbReference>
<evidence type="ECO:0000256" key="6">
    <source>
        <dbReference type="ARBA" id="ARBA00022552"/>
    </source>
</evidence>
<keyword evidence="10" id="KW-0067">ATP-binding</keyword>
<evidence type="ECO:0000256" key="14">
    <source>
        <dbReference type="SAM" id="MobiDB-lite"/>
    </source>
</evidence>
<evidence type="ECO:0000313" key="18">
    <source>
        <dbReference type="Proteomes" id="UP000284842"/>
    </source>
</evidence>
<dbReference type="EMBL" id="NHTK01006137">
    <property type="protein sequence ID" value="PPQ62807.1"/>
    <property type="molecule type" value="Genomic_DNA"/>
</dbReference>
<comment type="similarity">
    <text evidence="2 13">Belongs to the OSBP family.</text>
</comment>
<dbReference type="Gene3D" id="3.40.50.300">
    <property type="entry name" value="P-loop containing nucleotide triphosphate hydrolases"/>
    <property type="match status" value="2"/>
</dbReference>
<keyword evidence="11" id="KW-0539">Nucleus</keyword>
<dbReference type="SUPFAM" id="SSF144000">
    <property type="entry name" value="Oxysterol-binding protein-like"/>
    <property type="match status" value="1"/>
</dbReference>
<organism evidence="17 18">
    <name type="scientific">Panaeolus cyanescens</name>
    <dbReference type="NCBI Taxonomy" id="181874"/>
    <lineage>
        <taxon>Eukaryota</taxon>
        <taxon>Fungi</taxon>
        <taxon>Dikarya</taxon>
        <taxon>Basidiomycota</taxon>
        <taxon>Agaricomycotina</taxon>
        <taxon>Agaricomycetes</taxon>
        <taxon>Agaricomycetidae</taxon>
        <taxon>Agaricales</taxon>
        <taxon>Agaricineae</taxon>
        <taxon>Galeropsidaceae</taxon>
        <taxon>Panaeolus</taxon>
    </lineage>
</organism>
<dbReference type="Gene3D" id="3.30.70.3490">
    <property type="match status" value="1"/>
</dbReference>
<dbReference type="GO" id="GO:0003724">
    <property type="term" value="F:RNA helicase activity"/>
    <property type="evidence" value="ECO:0007669"/>
    <property type="project" value="UniProtKB-EC"/>
</dbReference>
<evidence type="ECO:0000256" key="3">
    <source>
        <dbReference type="ARBA" id="ARBA00009334"/>
    </source>
</evidence>
<dbReference type="PANTHER" id="PTHR47958">
    <property type="entry name" value="ATP-DEPENDENT RNA HELICASE DBP3"/>
    <property type="match status" value="1"/>
</dbReference>
<dbReference type="InterPro" id="IPR018494">
    <property type="entry name" value="Oxysterol-bd_CS"/>
</dbReference>
<evidence type="ECO:0000256" key="5">
    <source>
        <dbReference type="ARBA" id="ARBA00022517"/>
    </source>
</evidence>
<comment type="similarity">
    <text evidence="3">Belongs to the DEAD box helicase family. DDX5/DBP2 subfamily.</text>
</comment>
<proteinExistence type="inferred from homology"/>
<evidence type="ECO:0000256" key="2">
    <source>
        <dbReference type="ARBA" id="ARBA00008842"/>
    </source>
</evidence>
<dbReference type="OrthoDB" id="14833at2759"/>
<dbReference type="PROSITE" id="PS00039">
    <property type="entry name" value="DEAD_ATP_HELICASE"/>
    <property type="match status" value="1"/>
</dbReference>
<dbReference type="InterPro" id="IPR014001">
    <property type="entry name" value="Helicase_ATP-bd"/>
</dbReference>
<dbReference type="AlphaFoldDB" id="A0A409VE14"/>
<protein>
    <recommendedName>
        <fullName evidence="4">RNA helicase</fullName>
        <ecNumber evidence="4">3.6.4.13</ecNumber>
    </recommendedName>
</protein>
<name>A0A409VE14_9AGAR</name>
<reference evidence="17 18" key="1">
    <citation type="journal article" date="2018" name="Evol. Lett.">
        <title>Horizontal gene cluster transfer increased hallucinogenic mushroom diversity.</title>
        <authorList>
            <person name="Reynolds H.T."/>
            <person name="Vijayakumar V."/>
            <person name="Gluck-Thaler E."/>
            <person name="Korotkin H.B."/>
            <person name="Matheny P.B."/>
            <person name="Slot J.C."/>
        </authorList>
    </citation>
    <scope>NUCLEOTIDE SEQUENCE [LARGE SCALE GENOMIC DNA]</scope>
    <source>
        <strain evidence="17 18">2629</strain>
    </source>
</reference>
<dbReference type="GO" id="GO:0008289">
    <property type="term" value="F:lipid binding"/>
    <property type="evidence" value="ECO:0007669"/>
    <property type="project" value="InterPro"/>
</dbReference>
<dbReference type="FunFam" id="1.10.287.2720:FF:000001">
    <property type="entry name" value="Oxysterol-binding OBPalpha"/>
    <property type="match status" value="1"/>
</dbReference>
<evidence type="ECO:0000256" key="1">
    <source>
        <dbReference type="ARBA" id="ARBA00004604"/>
    </source>
</evidence>
<keyword evidence="9" id="KW-0347">Helicase</keyword>
<dbReference type="Pfam" id="PF00271">
    <property type="entry name" value="Helicase_C"/>
    <property type="match status" value="1"/>
</dbReference>
<feature type="region of interest" description="Disordered" evidence="14">
    <location>
        <begin position="620"/>
        <end position="642"/>
    </location>
</feature>
<dbReference type="SUPFAM" id="SSF52540">
    <property type="entry name" value="P-loop containing nucleoside triphosphate hydrolases"/>
    <property type="match status" value="1"/>
</dbReference>
<evidence type="ECO:0000256" key="8">
    <source>
        <dbReference type="ARBA" id="ARBA00022801"/>
    </source>
</evidence>
<dbReference type="SMART" id="SM00490">
    <property type="entry name" value="HELICc"/>
    <property type="match status" value="1"/>
</dbReference>
<dbReference type="PROSITE" id="PS51192">
    <property type="entry name" value="HELICASE_ATP_BIND_1"/>
    <property type="match status" value="1"/>
</dbReference>
<dbReference type="CDD" id="cd00268">
    <property type="entry name" value="DEADc"/>
    <property type="match status" value="1"/>
</dbReference>
<feature type="domain" description="Helicase C-terminal" evidence="16">
    <location>
        <begin position="417"/>
        <end position="583"/>
    </location>
</feature>
<dbReference type="STRING" id="181874.A0A409VE14"/>
<dbReference type="InterPro" id="IPR011545">
    <property type="entry name" value="DEAD/DEAH_box_helicase_dom"/>
</dbReference>
<evidence type="ECO:0000256" key="4">
    <source>
        <dbReference type="ARBA" id="ARBA00012552"/>
    </source>
</evidence>
<evidence type="ECO:0000259" key="16">
    <source>
        <dbReference type="PROSITE" id="PS51194"/>
    </source>
</evidence>
<dbReference type="Pfam" id="PF01237">
    <property type="entry name" value="Oxysterol_BP"/>
    <property type="match status" value="1"/>
</dbReference>
<feature type="region of interest" description="Disordered" evidence="14">
    <location>
        <begin position="1"/>
        <end position="150"/>
    </location>
</feature>
<dbReference type="Gene3D" id="2.40.160.120">
    <property type="match status" value="1"/>
</dbReference>
<dbReference type="Pfam" id="PF00270">
    <property type="entry name" value="DEAD"/>
    <property type="match status" value="1"/>
</dbReference>
<accession>A0A409VE14</accession>
<dbReference type="Gene3D" id="1.10.287.2720">
    <property type="match status" value="1"/>
</dbReference>
<dbReference type="PROSITE" id="PS01013">
    <property type="entry name" value="OSBP"/>
    <property type="match status" value="1"/>
</dbReference>
<keyword evidence="7" id="KW-0547">Nucleotide-binding</keyword>